<feature type="transmembrane region" description="Helical" evidence="16">
    <location>
        <begin position="292"/>
        <end position="310"/>
    </location>
</feature>
<evidence type="ECO:0000256" key="7">
    <source>
        <dbReference type="ARBA" id="ARBA00022692"/>
    </source>
</evidence>
<feature type="disulfide bond" evidence="14">
    <location>
        <begin position="33"/>
        <end position="64"/>
    </location>
</feature>
<feature type="compositionally biased region" description="Basic and acidic residues" evidence="15">
    <location>
        <begin position="446"/>
        <end position="462"/>
    </location>
</feature>
<evidence type="ECO:0000256" key="2">
    <source>
        <dbReference type="ARBA" id="ARBA00004589"/>
    </source>
</evidence>
<feature type="transmembrane region" description="Helical" evidence="16">
    <location>
        <begin position="208"/>
        <end position="229"/>
    </location>
</feature>
<dbReference type="PANTHER" id="PTHR33048:SF55">
    <property type="entry name" value="INTEGRAL MEMBRANE PROTEIN"/>
    <property type="match status" value="1"/>
</dbReference>
<keyword evidence="7 16" id="KW-0812">Transmembrane</keyword>
<organism evidence="19 20">
    <name type="scientific">Phlyctema vagabunda</name>
    <dbReference type="NCBI Taxonomy" id="108571"/>
    <lineage>
        <taxon>Eukaryota</taxon>
        <taxon>Fungi</taxon>
        <taxon>Dikarya</taxon>
        <taxon>Ascomycota</taxon>
        <taxon>Pezizomycotina</taxon>
        <taxon>Leotiomycetes</taxon>
        <taxon>Helotiales</taxon>
        <taxon>Dermateaceae</taxon>
        <taxon>Phlyctema</taxon>
    </lineage>
</organism>
<evidence type="ECO:0000256" key="17">
    <source>
        <dbReference type="SAM" id="SignalP"/>
    </source>
</evidence>
<feature type="transmembrane region" description="Helical" evidence="16">
    <location>
        <begin position="253"/>
        <end position="280"/>
    </location>
</feature>
<accession>A0ABR4PRH9</accession>
<keyword evidence="6" id="KW-0325">Glycoprotein</keyword>
<feature type="transmembrane region" description="Helical" evidence="16">
    <location>
        <begin position="173"/>
        <end position="196"/>
    </location>
</feature>
<evidence type="ECO:0000256" key="9">
    <source>
        <dbReference type="ARBA" id="ARBA00022989"/>
    </source>
</evidence>
<feature type="disulfide bond" evidence="14">
    <location>
        <begin position="29"/>
        <end position="69"/>
    </location>
</feature>
<evidence type="ECO:0000256" key="12">
    <source>
        <dbReference type="ARBA" id="ARBA00023288"/>
    </source>
</evidence>
<keyword evidence="9 16" id="KW-1133">Transmembrane helix</keyword>
<dbReference type="Pfam" id="PF05730">
    <property type="entry name" value="CFEM"/>
    <property type="match status" value="1"/>
</dbReference>
<feature type="signal peptide" evidence="17">
    <location>
        <begin position="1"/>
        <end position="20"/>
    </location>
</feature>
<name>A0ABR4PRH9_9HELO</name>
<reference evidence="19 20" key="1">
    <citation type="submission" date="2024-06" db="EMBL/GenBank/DDBJ databases">
        <title>Complete genome of Phlyctema vagabunda strain 19-DSS-EL-015.</title>
        <authorList>
            <person name="Fiorenzani C."/>
        </authorList>
    </citation>
    <scope>NUCLEOTIDE SEQUENCE [LARGE SCALE GENOMIC DNA]</scope>
    <source>
        <strain evidence="19 20">19-DSS-EL-015</strain>
    </source>
</reference>
<comment type="caution">
    <text evidence="19">The sequence shown here is derived from an EMBL/GenBank/DDBJ whole genome shotgun (WGS) entry which is preliminary data.</text>
</comment>
<feature type="transmembrane region" description="Helical" evidence="16">
    <location>
        <begin position="100"/>
        <end position="122"/>
    </location>
</feature>
<dbReference type="Pfam" id="PF20684">
    <property type="entry name" value="Fung_rhodopsin"/>
    <property type="match status" value="1"/>
</dbReference>
<evidence type="ECO:0000313" key="19">
    <source>
        <dbReference type="EMBL" id="KAL3425891.1"/>
    </source>
</evidence>
<keyword evidence="11 14" id="KW-1015">Disulfide bond</keyword>
<evidence type="ECO:0000256" key="6">
    <source>
        <dbReference type="ARBA" id="ARBA00022622"/>
    </source>
</evidence>
<dbReference type="InterPro" id="IPR008427">
    <property type="entry name" value="Extracellular_membr_CFEM_dom"/>
</dbReference>
<evidence type="ECO:0000256" key="4">
    <source>
        <dbReference type="ARBA" id="ARBA00010031"/>
    </source>
</evidence>
<keyword evidence="12" id="KW-0449">Lipoprotein</keyword>
<dbReference type="EMBL" id="JBFCZG010000002">
    <property type="protein sequence ID" value="KAL3425891.1"/>
    <property type="molecule type" value="Genomic_DNA"/>
</dbReference>
<gene>
    <name evidence="19" type="ORF">PVAG01_02682</name>
</gene>
<dbReference type="PROSITE" id="PS52012">
    <property type="entry name" value="CFEM"/>
    <property type="match status" value="1"/>
</dbReference>
<comment type="subcellular location">
    <subcellularLocation>
        <location evidence="2">Membrane</location>
        <topology evidence="2">Lipid-anchor</topology>
        <topology evidence="2">GPI-anchor</topology>
    </subcellularLocation>
    <subcellularLocation>
        <location evidence="1">Membrane</location>
        <topology evidence="1">Multi-pass membrane protein</topology>
    </subcellularLocation>
    <subcellularLocation>
        <location evidence="3">Secreted</location>
    </subcellularLocation>
</comment>
<protein>
    <submittedName>
        <fullName evidence="19">CFEM domain-containing protein</fullName>
    </submittedName>
</protein>
<keyword evidence="5" id="KW-0964">Secreted</keyword>
<evidence type="ECO:0000256" key="11">
    <source>
        <dbReference type="ARBA" id="ARBA00023157"/>
    </source>
</evidence>
<keyword evidence="8 17" id="KW-0732">Signal</keyword>
<evidence type="ECO:0000256" key="13">
    <source>
        <dbReference type="ARBA" id="ARBA00038359"/>
    </source>
</evidence>
<evidence type="ECO:0000256" key="10">
    <source>
        <dbReference type="ARBA" id="ARBA00023136"/>
    </source>
</evidence>
<dbReference type="PANTHER" id="PTHR33048">
    <property type="entry name" value="PTH11-LIKE INTEGRAL MEMBRANE PROTEIN (AFU_ORTHOLOGUE AFUA_5G11245)"/>
    <property type="match status" value="1"/>
</dbReference>
<feature type="domain" description="CFEM" evidence="18">
    <location>
        <begin position="1"/>
        <end position="119"/>
    </location>
</feature>
<evidence type="ECO:0000256" key="16">
    <source>
        <dbReference type="SAM" id="Phobius"/>
    </source>
</evidence>
<feature type="disulfide bond" evidence="14">
    <location>
        <begin position="52"/>
        <end position="85"/>
    </location>
</feature>
<keyword evidence="20" id="KW-1185">Reference proteome</keyword>
<evidence type="ECO:0000259" key="18">
    <source>
        <dbReference type="PROSITE" id="PS52012"/>
    </source>
</evidence>
<keyword evidence="6" id="KW-0336">GPI-anchor</keyword>
<comment type="similarity">
    <text evidence="4">Belongs to the RBT5 family.</text>
</comment>
<dbReference type="InterPro" id="IPR049326">
    <property type="entry name" value="Rhodopsin_dom_fungi"/>
</dbReference>
<feature type="region of interest" description="Disordered" evidence="15">
    <location>
        <begin position="399"/>
        <end position="485"/>
    </location>
</feature>
<dbReference type="Proteomes" id="UP001629113">
    <property type="component" value="Unassembled WGS sequence"/>
</dbReference>
<keyword evidence="10 16" id="KW-0472">Membrane</keyword>
<dbReference type="InterPro" id="IPR052337">
    <property type="entry name" value="SAT4-like"/>
</dbReference>
<proteinExistence type="inferred from homology"/>
<feature type="transmembrane region" description="Helical" evidence="16">
    <location>
        <begin position="134"/>
        <end position="153"/>
    </location>
</feature>
<feature type="compositionally biased region" description="Polar residues" evidence="15">
    <location>
        <begin position="463"/>
        <end position="485"/>
    </location>
</feature>
<evidence type="ECO:0000256" key="3">
    <source>
        <dbReference type="ARBA" id="ARBA00004613"/>
    </source>
</evidence>
<evidence type="ECO:0000256" key="8">
    <source>
        <dbReference type="ARBA" id="ARBA00022729"/>
    </source>
</evidence>
<evidence type="ECO:0000256" key="15">
    <source>
        <dbReference type="SAM" id="MobiDB-lite"/>
    </source>
</evidence>
<sequence length="485" mass="53822">MRFSWMILATACLFPSFVQAQAQAAPPDCSLDCMMTIVPQMCGSLTNLTCLCTSQALAAELTPCVASACNITESLRLLSYQADTCGVAEDKSRINQQLEIYYVMPALTFLAVAARVASRTVLDVGIKADDYMMMIAEVFYLVDVATGLVMVLNKFGEHTYSLTIAQITISLKFFYICELFYILAITFTKLSLLLFFRRIFPNQQFIRVVWLTLGFVVATNFSLLMALTFQCTPFHGNWTNWMYKVAPVKCIDAYAAVFTAAGFSIFHDIIILILPLPLLWKLHLPWQKKANLLVMFTLGSFVVVCSAIRLPSLLKLQRSADPSYDQAPIAVWTNLEQSVGIICGCLPACRSLVGWLFPGLKMSLQVSSKGSTGYGLGYSKHSKVTSRSDRLDRDFIELDDNASAEEQNGQRGRAGSVLSKESQVPFGEDLVPNKGKNMGHRTYVNVREKSLDKKRGPAREKSGSQSGIVLTRSVMMTEQRSGPHQ</sequence>
<evidence type="ECO:0000256" key="14">
    <source>
        <dbReference type="PROSITE-ProRule" id="PRU01356"/>
    </source>
</evidence>
<evidence type="ECO:0000313" key="20">
    <source>
        <dbReference type="Proteomes" id="UP001629113"/>
    </source>
</evidence>
<feature type="chain" id="PRO_5046854349" evidence="17">
    <location>
        <begin position="21"/>
        <end position="485"/>
    </location>
</feature>
<evidence type="ECO:0000256" key="1">
    <source>
        <dbReference type="ARBA" id="ARBA00004141"/>
    </source>
</evidence>
<comment type="similarity">
    <text evidence="13">Belongs to the SAT4 family.</text>
</comment>
<comment type="caution">
    <text evidence="14">Lacks conserved residue(s) required for the propagation of feature annotation.</text>
</comment>
<evidence type="ECO:0000256" key="5">
    <source>
        <dbReference type="ARBA" id="ARBA00022525"/>
    </source>
</evidence>